<dbReference type="Proteomes" id="UP001626550">
    <property type="component" value="Unassembled WGS sequence"/>
</dbReference>
<proteinExistence type="predicted"/>
<keyword evidence="2" id="KW-1185">Reference proteome</keyword>
<evidence type="ECO:0000313" key="1">
    <source>
        <dbReference type="EMBL" id="KAL3308211.1"/>
    </source>
</evidence>
<dbReference type="AlphaFoldDB" id="A0ABD2PR52"/>
<gene>
    <name evidence="1" type="ORF">Ciccas_013262</name>
</gene>
<reference evidence="1 2" key="1">
    <citation type="submission" date="2024-11" db="EMBL/GenBank/DDBJ databases">
        <title>Adaptive evolution of stress response genes in parasites aligns with host niche diversity.</title>
        <authorList>
            <person name="Hahn C."/>
            <person name="Resl P."/>
        </authorList>
    </citation>
    <scope>NUCLEOTIDE SEQUENCE [LARGE SCALE GENOMIC DNA]</scope>
    <source>
        <strain evidence="1">EGGRZ-B1_66</strain>
        <tissue evidence="1">Body</tissue>
    </source>
</reference>
<dbReference type="EMBL" id="JBJKFK010005651">
    <property type="protein sequence ID" value="KAL3308211.1"/>
    <property type="molecule type" value="Genomic_DNA"/>
</dbReference>
<name>A0ABD2PR52_9PLAT</name>
<comment type="caution">
    <text evidence="1">The sequence shown here is derived from an EMBL/GenBank/DDBJ whole genome shotgun (WGS) entry which is preliminary data.</text>
</comment>
<evidence type="ECO:0000313" key="2">
    <source>
        <dbReference type="Proteomes" id="UP001626550"/>
    </source>
</evidence>
<feature type="non-terminal residue" evidence="1">
    <location>
        <position position="1"/>
    </location>
</feature>
<organism evidence="1 2">
    <name type="scientific">Cichlidogyrus casuarinus</name>
    <dbReference type="NCBI Taxonomy" id="1844966"/>
    <lineage>
        <taxon>Eukaryota</taxon>
        <taxon>Metazoa</taxon>
        <taxon>Spiralia</taxon>
        <taxon>Lophotrochozoa</taxon>
        <taxon>Platyhelminthes</taxon>
        <taxon>Monogenea</taxon>
        <taxon>Monopisthocotylea</taxon>
        <taxon>Dactylogyridea</taxon>
        <taxon>Ancyrocephalidae</taxon>
        <taxon>Cichlidogyrus</taxon>
    </lineage>
</organism>
<sequence length="148" mass="16230">PKVVPIKVAQMNGVGYQATSKYQVKLSGTEVSETEMEETGDELNYHAASSSYLHRIGNHHSCNLETTENESELSNTDDANCYTSNAEQDGLLSDCVWHDDTVTTSPQSLGGTASARYSRNPNVVCRCKVKSAHSKSDSFKQQVYDTCI</sequence>
<accession>A0ABD2PR52</accession>
<protein>
    <submittedName>
        <fullName evidence="1">Uncharacterized protein</fullName>
    </submittedName>
</protein>